<feature type="region of interest" description="Disordered" evidence="1">
    <location>
        <begin position="159"/>
        <end position="208"/>
    </location>
</feature>
<evidence type="ECO:0000313" key="2">
    <source>
        <dbReference type="EMBL" id="UQC90442.1"/>
    </source>
</evidence>
<feature type="compositionally biased region" description="Basic residues" evidence="1">
    <location>
        <begin position="545"/>
        <end position="555"/>
    </location>
</feature>
<dbReference type="EMBL" id="CP019481">
    <property type="protein sequence ID" value="UQC90442.1"/>
    <property type="molecule type" value="Genomic_DNA"/>
</dbReference>
<organism evidence="2 3">
    <name type="scientific">Colletotrichum lupini</name>
    <dbReference type="NCBI Taxonomy" id="145971"/>
    <lineage>
        <taxon>Eukaryota</taxon>
        <taxon>Fungi</taxon>
        <taxon>Dikarya</taxon>
        <taxon>Ascomycota</taxon>
        <taxon>Pezizomycotina</taxon>
        <taxon>Sordariomycetes</taxon>
        <taxon>Hypocreomycetidae</taxon>
        <taxon>Glomerellales</taxon>
        <taxon>Glomerellaceae</taxon>
        <taxon>Colletotrichum</taxon>
        <taxon>Colletotrichum acutatum species complex</taxon>
    </lineage>
</organism>
<dbReference type="Proteomes" id="UP000830671">
    <property type="component" value="Chromosome 9"/>
</dbReference>
<keyword evidence="3" id="KW-1185">Reference proteome</keyword>
<dbReference type="AlphaFoldDB" id="A0A9Q8WPI7"/>
<proteinExistence type="predicted"/>
<reference evidence="2" key="1">
    <citation type="journal article" date="2021" name="Mol. Plant Microbe Interact.">
        <title>Complete Genome Sequence of the Plant-Pathogenic Fungus Colletotrichum lupini.</title>
        <authorList>
            <person name="Baroncelli R."/>
            <person name="Pensec F."/>
            <person name="Da Lio D."/>
            <person name="Boufleur T."/>
            <person name="Vicente I."/>
            <person name="Sarrocco S."/>
            <person name="Picot A."/>
            <person name="Baraldi E."/>
            <person name="Sukno S."/>
            <person name="Thon M."/>
            <person name="Le Floch G."/>
        </authorList>
    </citation>
    <scope>NUCLEOTIDE SEQUENCE</scope>
    <source>
        <strain evidence="2">IMI 504893</strain>
    </source>
</reference>
<feature type="compositionally biased region" description="Polar residues" evidence="1">
    <location>
        <begin position="532"/>
        <end position="541"/>
    </location>
</feature>
<accession>A0A9Q8WPI7</accession>
<dbReference type="KEGG" id="clup:CLUP02_15972"/>
<feature type="compositionally biased region" description="Basic and acidic residues" evidence="1">
    <location>
        <begin position="189"/>
        <end position="201"/>
    </location>
</feature>
<feature type="region of interest" description="Disordered" evidence="1">
    <location>
        <begin position="517"/>
        <end position="555"/>
    </location>
</feature>
<dbReference type="RefSeq" id="XP_049152043.1">
    <property type="nucleotide sequence ID" value="XM_049294896.1"/>
</dbReference>
<evidence type="ECO:0000256" key="1">
    <source>
        <dbReference type="SAM" id="MobiDB-lite"/>
    </source>
</evidence>
<feature type="compositionally biased region" description="Basic and acidic residues" evidence="1">
    <location>
        <begin position="95"/>
        <end position="112"/>
    </location>
</feature>
<feature type="region of interest" description="Disordered" evidence="1">
    <location>
        <begin position="94"/>
        <end position="129"/>
    </location>
</feature>
<gene>
    <name evidence="2" type="ORF">CLUP02_15972</name>
</gene>
<name>A0A9Q8WPI7_9PEZI</name>
<sequence>MLIDGGAKGSQRPGNERTRRWSQFRHETIPEDYSELPLSGIRVEVAGMIIFRAGTPARHPPSSACASGDPSATLVTGRSTFCIATRPISKVLGRGRRDRERVVKKTNKRESQRLSQYMQRHKLPSKEDGYPAPRLGLLEQMSRDAQYLLDFLVLGRWAERKTPPPPTPSHSSSRPPTGVQLHSAPTDPGTHKVDGPSEMRDPGAPGDEEIMPTSCWTFPSTRQGRQHAGNRLFRRSSALPLVMPSSWALEWLDPVWQVQDTNSGETSFGDFFERQRMRLQSSRDLVLPMKKEQPVSHTLWSIESLMNRVGSEQAIWQWRGCWWHGEFPTPYTTTNPGIPLGIGRALSRVKVLAFHCAPAKKHIWWDWHVGGSRSGRIRTRNSVLAFHCDGIDQSIMSLWSIKTYTTVPVPLLGFLRMGSRSLQLITGYIAAPLRFPQLVPYYVGTTMQKQKHLTNARRDELVGSHDVTLQLFQRCLPQPGEGGRHRQNGVEEARKLAAMTQKGYDLRTLDVASLSQEPPRPLKLCPSPLPKTFTTSPQVSQERPRRPRPAIKKDKKIKRSCPKACHYPGKCTPSLQPEREALKLPEPHAHPTPELTLESPLLRYGDQPLSVCPFPLSLPQPISPTLISQMDGGFATELTTQEP</sequence>
<feature type="region of interest" description="Disordered" evidence="1">
    <location>
        <begin position="1"/>
        <end position="21"/>
    </location>
</feature>
<dbReference type="GeneID" id="73349906"/>
<evidence type="ECO:0000313" key="3">
    <source>
        <dbReference type="Proteomes" id="UP000830671"/>
    </source>
</evidence>
<protein>
    <submittedName>
        <fullName evidence="2">Uncharacterized protein</fullName>
    </submittedName>
</protein>